<gene>
    <name evidence="3" type="ORF">GF068_21960</name>
</gene>
<dbReference type="SUPFAM" id="SSF69318">
    <property type="entry name" value="Integrin alpha N-terminal domain"/>
    <property type="match status" value="1"/>
</dbReference>
<dbReference type="PROSITE" id="PS51257">
    <property type="entry name" value="PROKAR_LIPOPROTEIN"/>
    <property type="match status" value="1"/>
</dbReference>
<dbReference type="InterPro" id="IPR028994">
    <property type="entry name" value="Integrin_alpha_N"/>
</dbReference>
<dbReference type="InterPro" id="IPR013783">
    <property type="entry name" value="Ig-like_fold"/>
</dbReference>
<evidence type="ECO:0000313" key="4">
    <source>
        <dbReference type="Proteomes" id="UP000440224"/>
    </source>
</evidence>
<dbReference type="PANTHER" id="PTHR44103:SF1">
    <property type="entry name" value="PROPROTEIN CONVERTASE P"/>
    <property type="match status" value="1"/>
</dbReference>
<dbReference type="Proteomes" id="UP000440224">
    <property type="component" value="Unassembled WGS sequence"/>
</dbReference>
<evidence type="ECO:0000313" key="3">
    <source>
        <dbReference type="EMBL" id="MRG94563.1"/>
    </source>
</evidence>
<dbReference type="EMBL" id="WJIE01000006">
    <property type="protein sequence ID" value="MRG94563.1"/>
    <property type="molecule type" value="Genomic_DNA"/>
</dbReference>
<sequence length="796" mass="81664">MRHHRIRFFAFVALGVPALAAALASCGDGNSTGSGASAGASAGGNGGAGGGGQGGEGGEGGDLFGDGGTTGCTPGEACGDGGVCTPGGVCCTEDKACGSACCGGDEVCSFQQCVTPGATCIDATECPEGSYCEYALGEPSGMPDGGGGSCQGGVTPATGKCLPQPPECAPGMEPGPNDPITCLAKCEYKPPVGQFEPVLKYAWGDPVAPSTQDSVMMAPIVVQLDDDTCDGVVDERDIPEIVFSTFQTNKYNENGTLHAISIINGQVVEKWTANAGVEAGVSQNHPGRSIAAGNIDGVPGNEIVVCTVPEGRARAYDATGKELWLSAPGTCGMPSLADLDQDGDVEVVVESQILDGKTGATVATLNPANASNVVVSDMDGDGKLDIVAASRIFKGDGTLLVDAGIIASFPAVGDLDKDGVPEVIAVYNNNHELRIWRVDPNEPGGFKIIRTGIDINGTLDPALCPTNSSGYVRGGGPPTVADFNGDGVPDVALAGGVGYAVFDGKKLMDPAIPNPETLLWIRQTQDCSSASTGSSVFDFEGDGKAEVVYADEKMMHVYSGTDGAVLYETCNTNGTLQEYPLVADVDNDGQADIVVVSNSYSGFTCADGSKTAGVRIFGDKNGNWVRTRRVWNQHAYHVTNVEEDGTIPTVELPNYKQPKLNNFRQNVQPAGEFSAPDLVATVFPACGGPTYGLVARVRNIGEASVPSGVNIGFYLDDPANGGVALPGSPVATTKVLYPAEAEDVLLPLPAPPPGVLDGSKPIFVIVDDQSPPHAWHECRTDNNTAQGSGVCEGGPN</sequence>
<organism evidence="3 4">
    <name type="scientific">Polyangium spumosum</name>
    <dbReference type="NCBI Taxonomy" id="889282"/>
    <lineage>
        <taxon>Bacteria</taxon>
        <taxon>Pseudomonadati</taxon>
        <taxon>Myxococcota</taxon>
        <taxon>Polyangia</taxon>
        <taxon>Polyangiales</taxon>
        <taxon>Polyangiaceae</taxon>
        <taxon>Polyangium</taxon>
    </lineage>
</organism>
<feature type="signal peptide" evidence="2">
    <location>
        <begin position="1"/>
        <end position="20"/>
    </location>
</feature>
<dbReference type="AlphaFoldDB" id="A0A6N7PRF4"/>
<dbReference type="PANTHER" id="PTHR44103">
    <property type="entry name" value="PROPROTEIN CONVERTASE P"/>
    <property type="match status" value="1"/>
</dbReference>
<evidence type="ECO:0000256" key="1">
    <source>
        <dbReference type="ARBA" id="ARBA00022729"/>
    </source>
</evidence>
<dbReference type="RefSeq" id="WP_153821402.1">
    <property type="nucleotide sequence ID" value="NZ_WJIE01000006.1"/>
</dbReference>
<feature type="chain" id="PRO_5026725991" description="VCBS repeat-containing protein" evidence="2">
    <location>
        <begin position="21"/>
        <end position="796"/>
    </location>
</feature>
<dbReference type="Pfam" id="PF13517">
    <property type="entry name" value="FG-GAP_3"/>
    <property type="match status" value="1"/>
</dbReference>
<comment type="caution">
    <text evidence="3">The sequence shown here is derived from an EMBL/GenBank/DDBJ whole genome shotgun (WGS) entry which is preliminary data.</text>
</comment>
<keyword evidence="1 2" id="KW-0732">Signal</keyword>
<keyword evidence="4" id="KW-1185">Reference proteome</keyword>
<name>A0A6N7PRF4_9BACT</name>
<proteinExistence type="predicted"/>
<reference evidence="3 4" key="1">
    <citation type="submission" date="2019-10" db="EMBL/GenBank/DDBJ databases">
        <title>A soil myxobacterium in the family Polyangiaceae.</title>
        <authorList>
            <person name="Li Y."/>
            <person name="Wang J."/>
        </authorList>
    </citation>
    <scope>NUCLEOTIDE SEQUENCE [LARGE SCALE GENOMIC DNA]</scope>
    <source>
        <strain evidence="3 4">DSM 14734</strain>
    </source>
</reference>
<accession>A0A6N7PRF4</accession>
<evidence type="ECO:0008006" key="5">
    <source>
        <dbReference type="Google" id="ProtNLM"/>
    </source>
</evidence>
<dbReference type="OrthoDB" id="5380843at2"/>
<evidence type="ECO:0000256" key="2">
    <source>
        <dbReference type="SAM" id="SignalP"/>
    </source>
</evidence>
<protein>
    <recommendedName>
        <fullName evidence="5">VCBS repeat-containing protein</fullName>
    </recommendedName>
</protein>
<dbReference type="Gene3D" id="2.60.40.10">
    <property type="entry name" value="Immunoglobulins"/>
    <property type="match status" value="1"/>
</dbReference>
<dbReference type="InterPro" id="IPR013517">
    <property type="entry name" value="FG-GAP"/>
</dbReference>